<dbReference type="EMBL" id="GGMS01006663">
    <property type="protein sequence ID" value="MBY75866.1"/>
    <property type="molecule type" value="Transcribed_RNA"/>
</dbReference>
<gene>
    <name evidence="1" type="ORF">g.184963</name>
</gene>
<accession>A0A2S2QDP7</accession>
<protein>
    <submittedName>
        <fullName evidence="1">Uncharacterized protein</fullName>
    </submittedName>
</protein>
<name>A0A2S2QDP7_9HEMI</name>
<dbReference type="AlphaFoldDB" id="A0A2S2QDP7"/>
<proteinExistence type="predicted"/>
<reference evidence="1" key="1">
    <citation type="submission" date="2018-04" db="EMBL/GenBank/DDBJ databases">
        <title>Transcriptome assembly of Sipha flava.</title>
        <authorList>
            <person name="Scully E.D."/>
            <person name="Geib S.M."/>
            <person name="Palmer N.A."/>
            <person name="Koch K."/>
            <person name="Bradshaw J."/>
            <person name="Heng-Moss T."/>
            <person name="Sarath G."/>
        </authorList>
    </citation>
    <scope>NUCLEOTIDE SEQUENCE</scope>
</reference>
<sequence length="153" mass="18441">MNNKYSNFNNDQLVKAYEYKSKILTNQKNKLINEYTYILKSYKDIWMETNVLSQKINSLKNVYEQEIQIKYLYQNFPKVSEDVDSYEVLNNEFDILEKNMNDLTEGQRLKIKTNRNAALILRMEKQLNVVNSKLDERKSHFVNAYKNYLHSQY</sequence>
<evidence type="ECO:0000313" key="1">
    <source>
        <dbReference type="EMBL" id="MBY75866.1"/>
    </source>
</evidence>
<organism evidence="1">
    <name type="scientific">Sipha flava</name>
    <name type="common">yellow sugarcane aphid</name>
    <dbReference type="NCBI Taxonomy" id="143950"/>
    <lineage>
        <taxon>Eukaryota</taxon>
        <taxon>Metazoa</taxon>
        <taxon>Ecdysozoa</taxon>
        <taxon>Arthropoda</taxon>
        <taxon>Hexapoda</taxon>
        <taxon>Insecta</taxon>
        <taxon>Pterygota</taxon>
        <taxon>Neoptera</taxon>
        <taxon>Paraneoptera</taxon>
        <taxon>Hemiptera</taxon>
        <taxon>Sternorrhyncha</taxon>
        <taxon>Aphidomorpha</taxon>
        <taxon>Aphidoidea</taxon>
        <taxon>Aphididae</taxon>
        <taxon>Sipha</taxon>
    </lineage>
</organism>